<dbReference type="GeneID" id="39861382"/>
<feature type="transmembrane region" description="Helical" evidence="1">
    <location>
        <begin position="7"/>
        <end position="25"/>
    </location>
</feature>
<keyword evidence="1" id="KW-1133">Transmembrane helix</keyword>
<feature type="transmembrane region" description="Helical" evidence="1">
    <location>
        <begin position="37"/>
        <end position="57"/>
    </location>
</feature>
<evidence type="ECO:0000313" key="2">
    <source>
        <dbReference type="EMBL" id="WMT09398.1"/>
    </source>
</evidence>
<feature type="transmembrane region" description="Helical" evidence="1">
    <location>
        <begin position="78"/>
        <end position="97"/>
    </location>
</feature>
<dbReference type="Proteomes" id="UP001224926">
    <property type="component" value="Chromosome"/>
</dbReference>
<name>A0AAF0PC66_9EURY</name>
<organism evidence="2 3">
    <name type="scientific">Natrinema thermotolerans</name>
    <dbReference type="NCBI Taxonomy" id="121872"/>
    <lineage>
        <taxon>Archaea</taxon>
        <taxon>Methanobacteriati</taxon>
        <taxon>Methanobacteriota</taxon>
        <taxon>Stenosarchaea group</taxon>
        <taxon>Halobacteria</taxon>
        <taxon>Halobacteriales</taxon>
        <taxon>Natrialbaceae</taxon>
        <taxon>Natrinema</taxon>
    </lineage>
</organism>
<protein>
    <submittedName>
        <fullName evidence="2">Uncharacterized protein</fullName>
    </submittedName>
</protein>
<proteinExistence type="predicted"/>
<accession>A0AAF0PC66</accession>
<keyword evidence="1" id="KW-0472">Membrane</keyword>
<reference evidence="2 3" key="1">
    <citation type="submission" date="2022-07" db="EMBL/GenBank/DDBJ databases">
        <title>Two temperate virus in Haloterrigena jeotgali A29.</title>
        <authorList>
            <person name="Deng X."/>
        </authorList>
    </citation>
    <scope>NUCLEOTIDE SEQUENCE [LARGE SCALE GENOMIC DNA]</scope>
    <source>
        <strain evidence="2 3">A29</strain>
    </source>
</reference>
<keyword evidence="3" id="KW-1185">Reference proteome</keyword>
<keyword evidence="1" id="KW-0812">Transmembrane</keyword>
<dbReference type="EMBL" id="CP101873">
    <property type="protein sequence ID" value="WMT09398.1"/>
    <property type="molecule type" value="Genomic_DNA"/>
</dbReference>
<evidence type="ECO:0000256" key="1">
    <source>
        <dbReference type="SAM" id="Phobius"/>
    </source>
</evidence>
<dbReference type="RefSeq" id="WP_136396861.1">
    <property type="nucleotide sequence ID" value="NZ_CP101873.1"/>
</dbReference>
<evidence type="ECO:0000313" key="3">
    <source>
        <dbReference type="Proteomes" id="UP001224926"/>
    </source>
</evidence>
<sequence>MASSTGIILLSIYLIQFLIAIFVYVDMCRFDLDEFQRYDLAILIPLGGLLLFPYYIFKRNGFEKSKSTQVSYARIKSILVSTRAKLFALTLITGVPFKAAGSQAPGSKSQLVLLVISGIGAFLLFRILRQYHTA</sequence>
<gene>
    <name evidence="2" type="ORF">NP511_07105</name>
</gene>
<feature type="transmembrane region" description="Helical" evidence="1">
    <location>
        <begin position="109"/>
        <end position="128"/>
    </location>
</feature>
<dbReference type="AlphaFoldDB" id="A0AAF0PC66"/>